<evidence type="ECO:0000256" key="11">
    <source>
        <dbReference type="ARBA" id="ARBA00023136"/>
    </source>
</evidence>
<proteinExistence type="inferred from homology"/>
<evidence type="ECO:0000256" key="9">
    <source>
        <dbReference type="ARBA" id="ARBA00022840"/>
    </source>
</evidence>
<dbReference type="EMBL" id="JASCZI010090677">
    <property type="protein sequence ID" value="MED6144768.1"/>
    <property type="molecule type" value="Genomic_DNA"/>
</dbReference>
<dbReference type="InterPro" id="IPR017441">
    <property type="entry name" value="Protein_kinase_ATP_BS"/>
</dbReference>
<accession>A0ABU6T9Z5</accession>
<evidence type="ECO:0000256" key="3">
    <source>
        <dbReference type="ARBA" id="ARBA00022614"/>
    </source>
</evidence>
<dbReference type="SMART" id="SM00369">
    <property type="entry name" value="LRR_TYP"/>
    <property type="match status" value="8"/>
</dbReference>
<dbReference type="InterPro" id="IPR008271">
    <property type="entry name" value="Ser/Thr_kinase_AS"/>
</dbReference>
<dbReference type="PROSITE" id="PS00107">
    <property type="entry name" value="PROTEIN_KINASE_ATP"/>
    <property type="match status" value="1"/>
</dbReference>
<organism evidence="15 16">
    <name type="scientific">Stylosanthes scabra</name>
    <dbReference type="NCBI Taxonomy" id="79078"/>
    <lineage>
        <taxon>Eukaryota</taxon>
        <taxon>Viridiplantae</taxon>
        <taxon>Streptophyta</taxon>
        <taxon>Embryophyta</taxon>
        <taxon>Tracheophyta</taxon>
        <taxon>Spermatophyta</taxon>
        <taxon>Magnoliopsida</taxon>
        <taxon>eudicotyledons</taxon>
        <taxon>Gunneridae</taxon>
        <taxon>Pentapetalae</taxon>
        <taxon>rosids</taxon>
        <taxon>fabids</taxon>
        <taxon>Fabales</taxon>
        <taxon>Fabaceae</taxon>
        <taxon>Papilionoideae</taxon>
        <taxon>50 kb inversion clade</taxon>
        <taxon>dalbergioids sensu lato</taxon>
        <taxon>Dalbergieae</taxon>
        <taxon>Pterocarpus clade</taxon>
        <taxon>Stylosanthes</taxon>
    </lineage>
</organism>
<evidence type="ECO:0000259" key="14">
    <source>
        <dbReference type="PROSITE" id="PS50011"/>
    </source>
</evidence>
<dbReference type="InterPro" id="IPR000719">
    <property type="entry name" value="Prot_kinase_dom"/>
</dbReference>
<feature type="domain" description="Protein kinase" evidence="14">
    <location>
        <begin position="684"/>
        <end position="1003"/>
    </location>
</feature>
<comment type="caution">
    <text evidence="15">The sequence shown here is derived from an EMBL/GenBank/DDBJ whole genome shotgun (WGS) entry which is preliminary data.</text>
</comment>
<name>A0ABU6T9Z5_9FABA</name>
<dbReference type="PANTHER" id="PTHR27008:SF592">
    <property type="entry name" value="LEUCINE-RICH REPEAT RECEPTOR-LIKE PROTEIN KINASE FAMILY PROTEIN-RELATED"/>
    <property type="match status" value="1"/>
</dbReference>
<keyword evidence="6" id="KW-0677">Repeat</keyword>
<dbReference type="SMART" id="SM00220">
    <property type="entry name" value="S_TKc"/>
    <property type="match status" value="1"/>
</dbReference>
<dbReference type="InterPro" id="IPR051809">
    <property type="entry name" value="Plant_receptor-like_S/T_kinase"/>
</dbReference>
<reference evidence="15 16" key="1">
    <citation type="journal article" date="2023" name="Plants (Basel)">
        <title>Bridging the Gap: Combining Genomics and Transcriptomics Approaches to Understand Stylosanthes scabra, an Orphan Legume from the Brazilian Caatinga.</title>
        <authorList>
            <person name="Ferreira-Neto J.R.C."/>
            <person name="da Silva M.D."/>
            <person name="Binneck E."/>
            <person name="de Melo N.F."/>
            <person name="da Silva R.H."/>
            <person name="de Melo A.L.T.M."/>
            <person name="Pandolfi V."/>
            <person name="Bustamante F.O."/>
            <person name="Brasileiro-Vidal A.C."/>
            <person name="Benko-Iseppon A.M."/>
        </authorList>
    </citation>
    <scope>NUCLEOTIDE SEQUENCE [LARGE SCALE GENOMIC DNA]</scope>
    <source>
        <tissue evidence="15">Leaves</tissue>
    </source>
</reference>
<keyword evidence="10 13" id="KW-1133">Transmembrane helix</keyword>
<evidence type="ECO:0000256" key="10">
    <source>
        <dbReference type="ARBA" id="ARBA00022989"/>
    </source>
</evidence>
<evidence type="ECO:0000256" key="13">
    <source>
        <dbReference type="SAM" id="Phobius"/>
    </source>
</evidence>
<dbReference type="PANTHER" id="PTHR27008">
    <property type="entry name" value="OS04G0122200 PROTEIN"/>
    <property type="match status" value="1"/>
</dbReference>
<dbReference type="Proteomes" id="UP001341840">
    <property type="component" value="Unassembled WGS sequence"/>
</dbReference>
<dbReference type="SUPFAM" id="SSF52058">
    <property type="entry name" value="L domain-like"/>
    <property type="match status" value="2"/>
</dbReference>
<evidence type="ECO:0000256" key="7">
    <source>
        <dbReference type="ARBA" id="ARBA00022741"/>
    </source>
</evidence>
<evidence type="ECO:0000256" key="2">
    <source>
        <dbReference type="ARBA" id="ARBA00008684"/>
    </source>
</evidence>
<sequence>MRITASALGNKTDQSALLNLKEAVSNDPFGILTSWNSSTHFCSWHGVKCGHRHQRVTELNLQGFHIEGFISHYAGNLSFLRNLYLDNNLFHGNLPPELRRLFRLRTLSLSNNSLEGELPFNLTSCSNLRILRLTGNHFVGEIPKNIESLSKLQVLHIGSNNLTGRIPASIGNLSSLSFIFMSFNHLEGHIPEEIGSLKHLTAFLLVGNKLSGKLPSSFFNLSSLVTIALAENQFSGPLPANMFLDFPNLENIALGLNQFSGSIPPSLSNASRLEIIDFGENYLEGQVPSLENIINLWFLSIELNNLGSNSSADLQFIEPLVNCSNLKELGLADNNFGGILPDFVSNFSTKIDKLTFGDNQIHGKIPSGLGNLINLGTLGLEGNHLTGVIPTSFGRLQNLEQLTLGSNKLSGDMPESIGNLSKLLILDLSYNMFKGNIPSTIGNCKNLIFLHLSMNNLSGAIPLQLFQISTLAILLDLSFNSLSGVLPGEVGILKNIEAFNVSENYLSGSIPSTIGECLSLESLYLQGNSFNGTIPSSLGSLKGLQELDLSRNKLSGTIPEELQSIPTLQYFNASFNMLQGNVPTKGIFKNASSVSLTNNGRLCGGIPELKLPPCPLKESTKRTPRHIKMKALIAALVAFFLCSCILAMYYLMKKRPRKASHDNSTIAQLPMVSYQSLHHATNGFSSENLIGVGSMGSVYRGNLESQEKVVAVKVLNLQKAGAHKSFIAECNAFRNIRHRNLVKIYTCCSSTDYNRNDFKALVFEYVENGSLEDWLHPTRGTEDHHHPRILNLKERLEIVTGVASALYYLHYECEQPVIHCDLKPSNVLLGDNMVAQVSDFGLARLISAVDGNSQNQTSTSGIKGTIGYAPPEYGTSSQVSIEGDTYSFGILVLEMLTGKRPTDEMFKDGHSLHNYVHDALPNNILEIVDATLLSMMDQEIPTVTIAEEENHVENAGLLQSNVEKCLFSLFKIGLACSVDPPKERMNMMQVKRELNIIKNAFHS</sequence>
<protein>
    <recommendedName>
        <fullName evidence="14">Protein kinase domain-containing protein</fullName>
    </recommendedName>
</protein>
<dbReference type="SUPFAM" id="SSF56112">
    <property type="entry name" value="Protein kinase-like (PK-like)"/>
    <property type="match status" value="1"/>
</dbReference>
<dbReference type="InterPro" id="IPR032675">
    <property type="entry name" value="LRR_dom_sf"/>
</dbReference>
<comment type="similarity">
    <text evidence="2">Belongs to the protein kinase superfamily. Ser/Thr protein kinase family.</text>
</comment>
<evidence type="ECO:0000313" key="15">
    <source>
        <dbReference type="EMBL" id="MED6144768.1"/>
    </source>
</evidence>
<keyword evidence="16" id="KW-1185">Reference proteome</keyword>
<keyword evidence="7 12" id="KW-0547">Nucleotide-binding</keyword>
<keyword evidence="9 12" id="KW-0067">ATP-binding</keyword>
<evidence type="ECO:0000313" key="16">
    <source>
        <dbReference type="Proteomes" id="UP001341840"/>
    </source>
</evidence>
<dbReference type="Pfam" id="PF00069">
    <property type="entry name" value="Pkinase"/>
    <property type="match status" value="1"/>
</dbReference>
<evidence type="ECO:0000256" key="4">
    <source>
        <dbReference type="ARBA" id="ARBA00022679"/>
    </source>
</evidence>
<dbReference type="PROSITE" id="PS50011">
    <property type="entry name" value="PROTEIN_KINASE_DOM"/>
    <property type="match status" value="1"/>
</dbReference>
<feature type="transmembrane region" description="Helical" evidence="13">
    <location>
        <begin position="631"/>
        <end position="651"/>
    </location>
</feature>
<evidence type="ECO:0000256" key="8">
    <source>
        <dbReference type="ARBA" id="ARBA00022777"/>
    </source>
</evidence>
<dbReference type="SMART" id="SM00365">
    <property type="entry name" value="LRR_SD22"/>
    <property type="match status" value="5"/>
</dbReference>
<dbReference type="PROSITE" id="PS00108">
    <property type="entry name" value="PROTEIN_KINASE_ST"/>
    <property type="match status" value="1"/>
</dbReference>
<evidence type="ECO:0000256" key="1">
    <source>
        <dbReference type="ARBA" id="ARBA00004370"/>
    </source>
</evidence>
<keyword evidence="3" id="KW-0433">Leucine-rich repeat</keyword>
<evidence type="ECO:0000256" key="5">
    <source>
        <dbReference type="ARBA" id="ARBA00022692"/>
    </source>
</evidence>
<dbReference type="Gene3D" id="1.10.510.10">
    <property type="entry name" value="Transferase(Phosphotransferase) domain 1"/>
    <property type="match status" value="1"/>
</dbReference>
<dbReference type="InterPro" id="IPR001611">
    <property type="entry name" value="Leu-rich_rpt"/>
</dbReference>
<gene>
    <name evidence="15" type="ORF">PIB30_018616</name>
</gene>
<evidence type="ECO:0000256" key="6">
    <source>
        <dbReference type="ARBA" id="ARBA00022737"/>
    </source>
</evidence>
<dbReference type="Pfam" id="PF08263">
    <property type="entry name" value="LRRNT_2"/>
    <property type="match status" value="1"/>
</dbReference>
<evidence type="ECO:0000256" key="12">
    <source>
        <dbReference type="PROSITE-ProRule" id="PRU10141"/>
    </source>
</evidence>
<dbReference type="Pfam" id="PF13855">
    <property type="entry name" value="LRR_8"/>
    <property type="match status" value="3"/>
</dbReference>
<dbReference type="Pfam" id="PF00560">
    <property type="entry name" value="LRR_1"/>
    <property type="match status" value="2"/>
</dbReference>
<comment type="subcellular location">
    <subcellularLocation>
        <location evidence="1">Membrane</location>
    </subcellularLocation>
</comment>
<keyword evidence="5 13" id="KW-0812">Transmembrane</keyword>
<dbReference type="InterPro" id="IPR011009">
    <property type="entry name" value="Kinase-like_dom_sf"/>
</dbReference>
<dbReference type="InterPro" id="IPR003591">
    <property type="entry name" value="Leu-rich_rpt_typical-subtyp"/>
</dbReference>
<dbReference type="Gene3D" id="3.80.10.10">
    <property type="entry name" value="Ribonuclease Inhibitor"/>
    <property type="match status" value="2"/>
</dbReference>
<keyword evidence="4" id="KW-0808">Transferase</keyword>
<keyword evidence="8" id="KW-0418">Kinase</keyword>
<feature type="binding site" evidence="12">
    <location>
        <position position="713"/>
    </location>
    <ligand>
        <name>ATP</name>
        <dbReference type="ChEBI" id="CHEBI:30616"/>
    </ligand>
</feature>
<dbReference type="InterPro" id="IPR013210">
    <property type="entry name" value="LRR_N_plant-typ"/>
</dbReference>
<keyword evidence="11 13" id="KW-0472">Membrane</keyword>
<dbReference type="Gene3D" id="3.30.200.20">
    <property type="entry name" value="Phosphorylase Kinase, domain 1"/>
    <property type="match status" value="1"/>
</dbReference>